<dbReference type="GO" id="GO:0016757">
    <property type="term" value="F:glycosyltransferase activity"/>
    <property type="evidence" value="ECO:0007669"/>
    <property type="project" value="UniProtKB-KW"/>
</dbReference>
<evidence type="ECO:0000259" key="3">
    <source>
        <dbReference type="Pfam" id="PF00535"/>
    </source>
</evidence>
<keyword evidence="2" id="KW-0808">Transferase</keyword>
<evidence type="ECO:0000313" key="4">
    <source>
        <dbReference type="EMBL" id="VWQ35330.1"/>
    </source>
</evidence>
<dbReference type="PANTHER" id="PTHR22916">
    <property type="entry name" value="GLYCOSYLTRANSFERASE"/>
    <property type="match status" value="1"/>
</dbReference>
<dbReference type="Proteomes" id="UP000494246">
    <property type="component" value="Unassembled WGS sequence"/>
</dbReference>
<dbReference type="InterPro" id="IPR001173">
    <property type="entry name" value="Glyco_trans_2-like"/>
</dbReference>
<comment type="caution">
    <text evidence="4">The sequence shown here is derived from an EMBL/GenBank/DDBJ whole genome shotgun (WGS) entry which is preliminary data.</text>
</comment>
<dbReference type="InterPro" id="IPR029044">
    <property type="entry name" value="Nucleotide-diphossugar_trans"/>
</dbReference>
<dbReference type="PANTHER" id="PTHR22916:SF51">
    <property type="entry name" value="GLYCOSYLTRANSFERASE EPSH-RELATED"/>
    <property type="match status" value="1"/>
</dbReference>
<dbReference type="CDD" id="cd00761">
    <property type="entry name" value="Glyco_tranf_GTA_type"/>
    <property type="match status" value="1"/>
</dbReference>
<reference evidence="4 5" key="1">
    <citation type="submission" date="2019-10" db="EMBL/GenBank/DDBJ databases">
        <authorList>
            <consortium name="Melissa Lawson"/>
            <person name="O'neill I."/>
        </authorList>
    </citation>
    <scope>NUCLEOTIDE SEQUENCE [LARGE SCALE GENOMIC DNA]</scope>
    <source>
        <strain evidence="4">LH_23</strain>
    </source>
</reference>
<name>A0A8U0LEQ9_BIFLI</name>
<organism evidence="4 5">
    <name type="scientific">Bifidobacterium longum subsp. infantis</name>
    <dbReference type="NCBI Taxonomy" id="1682"/>
    <lineage>
        <taxon>Bacteria</taxon>
        <taxon>Bacillati</taxon>
        <taxon>Actinomycetota</taxon>
        <taxon>Actinomycetes</taxon>
        <taxon>Bifidobacteriales</taxon>
        <taxon>Bifidobacteriaceae</taxon>
        <taxon>Bifidobacterium</taxon>
    </lineage>
</organism>
<evidence type="ECO:0000256" key="1">
    <source>
        <dbReference type="ARBA" id="ARBA00022676"/>
    </source>
</evidence>
<proteinExistence type="predicted"/>
<keyword evidence="1" id="KW-0328">Glycosyltransferase</keyword>
<evidence type="ECO:0000256" key="2">
    <source>
        <dbReference type="ARBA" id="ARBA00022679"/>
    </source>
</evidence>
<dbReference type="SUPFAM" id="SSF53448">
    <property type="entry name" value="Nucleotide-diphospho-sugar transferases"/>
    <property type="match status" value="1"/>
</dbReference>
<dbReference type="Pfam" id="PF00535">
    <property type="entry name" value="Glycos_transf_2"/>
    <property type="match status" value="1"/>
</dbReference>
<sequence>MIPKISVVVPVYNPGIFFSDCIESLERQTLKPFMIVLVDDGSTDGSAEQCDVFERLYDNVKVVHTSNHGVSHARNVGMSYIEDADYISFVDSDDVAHPQYIELLYEAIQNDNACASWCRFSEADSFLAYSYQKSSPRRVSSSSLCESVFKKNDIFYLWDKLFSVKIIKENHIRFDERYGLWEDLLFCFKYFMLCNDYINCVDEELYYYRQNDNSIVHRDANAKDRIAQFSIASDILFLSVKKMNFRCIFTSLLQQMKCFVWLTKTILKCAIKKIIVKK</sequence>
<gene>
    <name evidence="4" type="primary">epsJ_2</name>
    <name evidence="4" type="ORF">BIFLH23_01053</name>
</gene>
<dbReference type="RefSeq" id="WP_174772856.1">
    <property type="nucleotide sequence ID" value="NZ_CABWKH010000012.1"/>
</dbReference>
<dbReference type="AlphaFoldDB" id="A0A8U0LEQ9"/>
<dbReference type="EMBL" id="CABWKH010000012">
    <property type="protein sequence ID" value="VWQ35330.1"/>
    <property type="molecule type" value="Genomic_DNA"/>
</dbReference>
<feature type="domain" description="Glycosyltransferase 2-like" evidence="3">
    <location>
        <begin position="6"/>
        <end position="126"/>
    </location>
</feature>
<protein>
    <submittedName>
        <fullName evidence="4">Putative glycosyltransferase EpsJ</fullName>
    </submittedName>
</protein>
<accession>A0A8U0LEQ9</accession>
<dbReference type="Gene3D" id="3.90.550.10">
    <property type="entry name" value="Spore Coat Polysaccharide Biosynthesis Protein SpsA, Chain A"/>
    <property type="match status" value="1"/>
</dbReference>
<evidence type="ECO:0000313" key="5">
    <source>
        <dbReference type="Proteomes" id="UP000494246"/>
    </source>
</evidence>